<reference evidence="2" key="1">
    <citation type="submission" date="2016-09" db="EMBL/GenBank/DDBJ databases">
        <authorList>
            <person name="Jeantristanb JTB J.-T."/>
            <person name="Ricardo R."/>
        </authorList>
    </citation>
    <scope>NUCLEOTIDE SEQUENCE [LARGE SCALE GENOMIC DNA]</scope>
</reference>
<protein>
    <submittedName>
        <fullName evidence="1">BQ2448_1506 protein</fullName>
    </submittedName>
</protein>
<dbReference type="AlphaFoldDB" id="A0A238F8B7"/>
<accession>A0A238F8B7</accession>
<organism evidence="1 2">
    <name type="scientific">Microbotryum intermedium</name>
    <dbReference type="NCBI Taxonomy" id="269621"/>
    <lineage>
        <taxon>Eukaryota</taxon>
        <taxon>Fungi</taxon>
        <taxon>Dikarya</taxon>
        <taxon>Basidiomycota</taxon>
        <taxon>Pucciniomycotina</taxon>
        <taxon>Microbotryomycetes</taxon>
        <taxon>Microbotryales</taxon>
        <taxon>Microbotryaceae</taxon>
        <taxon>Microbotryum</taxon>
    </lineage>
</organism>
<gene>
    <name evidence="1" type="ORF">BQ2448_1506</name>
</gene>
<keyword evidence="2" id="KW-1185">Reference proteome</keyword>
<proteinExistence type="predicted"/>
<evidence type="ECO:0000313" key="1">
    <source>
        <dbReference type="EMBL" id="SCV70112.1"/>
    </source>
</evidence>
<dbReference type="STRING" id="269621.A0A238F8B7"/>
<evidence type="ECO:0000313" key="2">
    <source>
        <dbReference type="Proteomes" id="UP000198372"/>
    </source>
</evidence>
<dbReference type="EMBL" id="FMSP01000005">
    <property type="protein sequence ID" value="SCV70112.1"/>
    <property type="molecule type" value="Genomic_DNA"/>
</dbReference>
<dbReference type="Proteomes" id="UP000198372">
    <property type="component" value="Unassembled WGS sequence"/>
</dbReference>
<name>A0A238F8B7_9BASI</name>
<sequence>MLVVAWGENSFGQVSRLEPQLQATRVAHPVLHDLTPWPECDELIAASWSQVIIKCTGADPTQLNWQGLPLSPCDHASESESASSPLKSSLDLRKVHFLGHDSFLAVHSTQDGRVYSIDHLERSEEHEERQVTQEGFVLVEMNMHGGVVTVHTRKGMNAPLSPAHEALTLIITHPCTCPLDSTHSFEYRYYPTLSSLFRTRTPTPITSTTHYQLLTLPSPSFHTQSPIHLISSTTTDHFTLLLSPSQTVLTFSPSRDNRFSQLGIPPSIPLVENAWVHVDSLDGLYIHYLSGPYALTKEGTMYHLPTGEMVEFRSQAALEMSVEPGRIQSMASGSGWAVASDEEGKVWVRTEVY</sequence>
<dbReference type="OrthoDB" id="2533227at2759"/>